<sequence length="128" mass="14512">VTYFLMALMVYLGNIIIWKCLEVPAYKILLPLMFALASIAGNRMLLNLRAIFYSTHSLAPGKEMLGMRIINESDCGVVIRVQEGFNEFESFFGREGRGKDQFMPSMLPLPNLVHSITTDAQVENYMDI</sequence>
<keyword evidence="2" id="KW-1185">Reference proteome</keyword>
<proteinExistence type="predicted"/>
<gene>
    <name evidence="1" type="ORF">M422DRAFT_37624</name>
</gene>
<dbReference type="HOGENOM" id="CLU_1964901_0_0_1"/>
<accession>A0A0C9TEK7</accession>
<dbReference type="AlphaFoldDB" id="A0A0C9TEK7"/>
<name>A0A0C9TEK7_SPHS4</name>
<organism evidence="1 2">
    <name type="scientific">Sphaerobolus stellatus (strain SS14)</name>
    <dbReference type="NCBI Taxonomy" id="990650"/>
    <lineage>
        <taxon>Eukaryota</taxon>
        <taxon>Fungi</taxon>
        <taxon>Dikarya</taxon>
        <taxon>Basidiomycota</taxon>
        <taxon>Agaricomycotina</taxon>
        <taxon>Agaricomycetes</taxon>
        <taxon>Phallomycetidae</taxon>
        <taxon>Geastrales</taxon>
        <taxon>Sphaerobolaceae</taxon>
        <taxon>Sphaerobolus</taxon>
    </lineage>
</organism>
<protein>
    <submittedName>
        <fullName evidence="1">Uncharacterized protein</fullName>
    </submittedName>
</protein>
<evidence type="ECO:0000313" key="2">
    <source>
        <dbReference type="Proteomes" id="UP000054279"/>
    </source>
</evidence>
<feature type="non-terminal residue" evidence="1">
    <location>
        <position position="128"/>
    </location>
</feature>
<evidence type="ECO:0000313" key="1">
    <source>
        <dbReference type="EMBL" id="KIJ27743.1"/>
    </source>
</evidence>
<dbReference type="EMBL" id="KN837325">
    <property type="protein sequence ID" value="KIJ27743.1"/>
    <property type="molecule type" value="Genomic_DNA"/>
</dbReference>
<reference evidence="1 2" key="1">
    <citation type="submission" date="2014-06" db="EMBL/GenBank/DDBJ databases">
        <title>Evolutionary Origins and Diversification of the Mycorrhizal Mutualists.</title>
        <authorList>
            <consortium name="DOE Joint Genome Institute"/>
            <consortium name="Mycorrhizal Genomics Consortium"/>
            <person name="Kohler A."/>
            <person name="Kuo A."/>
            <person name="Nagy L.G."/>
            <person name="Floudas D."/>
            <person name="Copeland A."/>
            <person name="Barry K.W."/>
            <person name="Cichocki N."/>
            <person name="Veneault-Fourrey C."/>
            <person name="LaButti K."/>
            <person name="Lindquist E.A."/>
            <person name="Lipzen A."/>
            <person name="Lundell T."/>
            <person name="Morin E."/>
            <person name="Murat C."/>
            <person name="Riley R."/>
            <person name="Ohm R."/>
            <person name="Sun H."/>
            <person name="Tunlid A."/>
            <person name="Henrissat B."/>
            <person name="Grigoriev I.V."/>
            <person name="Hibbett D.S."/>
            <person name="Martin F."/>
        </authorList>
    </citation>
    <scope>NUCLEOTIDE SEQUENCE [LARGE SCALE GENOMIC DNA]</scope>
    <source>
        <strain evidence="1 2">SS14</strain>
    </source>
</reference>
<dbReference type="Proteomes" id="UP000054279">
    <property type="component" value="Unassembled WGS sequence"/>
</dbReference>